<protein>
    <submittedName>
        <fullName evidence="1">Uncharacterized protein</fullName>
    </submittedName>
</protein>
<reference evidence="2" key="1">
    <citation type="submission" date="2016-06" db="EMBL/GenBank/DDBJ databases">
        <title>Parallel loss of symbiosis genes in relatives of nitrogen-fixing non-legume Parasponia.</title>
        <authorList>
            <person name="Van Velzen R."/>
            <person name="Holmer R."/>
            <person name="Bu F."/>
            <person name="Rutten L."/>
            <person name="Van Zeijl A."/>
            <person name="Liu W."/>
            <person name="Santuari L."/>
            <person name="Cao Q."/>
            <person name="Sharma T."/>
            <person name="Shen D."/>
            <person name="Roswanjaya Y."/>
            <person name="Wardhani T."/>
            <person name="Kalhor M.S."/>
            <person name="Jansen J."/>
            <person name="Van den Hoogen J."/>
            <person name="Gungor B."/>
            <person name="Hartog M."/>
            <person name="Hontelez J."/>
            <person name="Verver J."/>
            <person name="Yang W.-C."/>
            <person name="Schijlen E."/>
            <person name="Repin R."/>
            <person name="Schilthuizen M."/>
            <person name="Schranz E."/>
            <person name="Heidstra R."/>
            <person name="Miyata K."/>
            <person name="Fedorova E."/>
            <person name="Kohlen W."/>
            <person name="Bisseling T."/>
            <person name="Smit S."/>
            <person name="Geurts R."/>
        </authorList>
    </citation>
    <scope>NUCLEOTIDE SEQUENCE [LARGE SCALE GENOMIC DNA]</scope>
    <source>
        <strain evidence="2">cv. RG33-2</strain>
    </source>
</reference>
<dbReference type="InParanoid" id="A0A2P5FTL9"/>
<proteinExistence type="predicted"/>
<keyword evidence="2" id="KW-1185">Reference proteome</keyword>
<evidence type="ECO:0000313" key="1">
    <source>
        <dbReference type="EMBL" id="POO01136.1"/>
    </source>
</evidence>
<accession>A0A2P5FTL9</accession>
<evidence type="ECO:0000313" key="2">
    <source>
        <dbReference type="Proteomes" id="UP000237000"/>
    </source>
</evidence>
<gene>
    <name evidence="1" type="ORF">TorRG33x02_028900</name>
</gene>
<organism evidence="1 2">
    <name type="scientific">Trema orientale</name>
    <name type="common">Charcoal tree</name>
    <name type="synonym">Celtis orientalis</name>
    <dbReference type="NCBI Taxonomy" id="63057"/>
    <lineage>
        <taxon>Eukaryota</taxon>
        <taxon>Viridiplantae</taxon>
        <taxon>Streptophyta</taxon>
        <taxon>Embryophyta</taxon>
        <taxon>Tracheophyta</taxon>
        <taxon>Spermatophyta</taxon>
        <taxon>Magnoliopsida</taxon>
        <taxon>eudicotyledons</taxon>
        <taxon>Gunneridae</taxon>
        <taxon>Pentapetalae</taxon>
        <taxon>rosids</taxon>
        <taxon>fabids</taxon>
        <taxon>Rosales</taxon>
        <taxon>Cannabaceae</taxon>
        <taxon>Trema</taxon>
    </lineage>
</organism>
<dbReference type="EMBL" id="JXTC01000009">
    <property type="protein sequence ID" value="POO01136.1"/>
    <property type="molecule type" value="Genomic_DNA"/>
</dbReference>
<dbReference type="AlphaFoldDB" id="A0A2P5FTL9"/>
<sequence>MISSSSTSSSFTAIKWEAVRQRQITTEIATNMIFEPSNHVKIETFVSLRFRLLSASLIGRKVKTNAAETAQGSQANWKMRFT</sequence>
<dbReference type="Proteomes" id="UP000237000">
    <property type="component" value="Unassembled WGS sequence"/>
</dbReference>
<comment type="caution">
    <text evidence="1">The sequence shown here is derived from an EMBL/GenBank/DDBJ whole genome shotgun (WGS) entry which is preliminary data.</text>
</comment>
<name>A0A2P5FTL9_TREOI</name>